<organism evidence="3 5">
    <name type="scientific">Cucumis melo var. makuwa</name>
    <name type="common">Oriental melon</name>
    <dbReference type="NCBI Taxonomy" id="1194695"/>
    <lineage>
        <taxon>Eukaryota</taxon>
        <taxon>Viridiplantae</taxon>
        <taxon>Streptophyta</taxon>
        <taxon>Embryophyta</taxon>
        <taxon>Tracheophyta</taxon>
        <taxon>Spermatophyta</taxon>
        <taxon>Magnoliopsida</taxon>
        <taxon>eudicotyledons</taxon>
        <taxon>Gunneridae</taxon>
        <taxon>Pentapetalae</taxon>
        <taxon>rosids</taxon>
        <taxon>fabids</taxon>
        <taxon>Cucurbitales</taxon>
        <taxon>Cucurbitaceae</taxon>
        <taxon>Benincaseae</taxon>
        <taxon>Cucumis</taxon>
    </lineage>
</organism>
<comment type="caution">
    <text evidence="3">The sequence shown here is derived from an EMBL/GenBank/DDBJ whole genome shotgun (WGS) entry which is preliminary data.</text>
</comment>
<evidence type="ECO:0000313" key="5">
    <source>
        <dbReference type="Proteomes" id="UP000321947"/>
    </source>
</evidence>
<dbReference type="EMBL" id="SSTE01023130">
    <property type="protein sequence ID" value="KAA0025482.1"/>
    <property type="molecule type" value="Genomic_DNA"/>
</dbReference>
<dbReference type="Proteomes" id="UP000321393">
    <property type="component" value="Unassembled WGS sequence"/>
</dbReference>
<dbReference type="OrthoDB" id="1939000at2759"/>
<protein>
    <recommendedName>
        <fullName evidence="1">Retrotransposon gag domain-containing protein</fullName>
    </recommendedName>
</protein>
<dbReference type="Pfam" id="PF03732">
    <property type="entry name" value="Retrotrans_gag"/>
    <property type="match status" value="1"/>
</dbReference>
<accession>A0A5D3BKV0</accession>
<reference evidence="4 5" key="1">
    <citation type="submission" date="2019-08" db="EMBL/GenBank/DDBJ databases">
        <title>Draft genome sequences of two oriental melons (Cucumis melo L. var makuwa).</title>
        <authorList>
            <person name="Kwon S.-Y."/>
        </authorList>
    </citation>
    <scope>NUCLEOTIDE SEQUENCE [LARGE SCALE GENOMIC DNA]</scope>
    <source>
        <strain evidence="5">cv. Chang Bougi</strain>
        <strain evidence="4">cv. SW 3</strain>
        <tissue evidence="3">Leaf</tissue>
    </source>
</reference>
<dbReference type="EMBL" id="SSTD01016830">
    <property type="protein sequence ID" value="TYK00383.1"/>
    <property type="molecule type" value="Genomic_DNA"/>
</dbReference>
<evidence type="ECO:0000313" key="3">
    <source>
        <dbReference type="EMBL" id="TYK00383.1"/>
    </source>
</evidence>
<evidence type="ECO:0000313" key="4">
    <source>
        <dbReference type="Proteomes" id="UP000321393"/>
    </source>
</evidence>
<feature type="domain" description="Retrotransposon gag" evidence="1">
    <location>
        <begin position="165"/>
        <end position="224"/>
    </location>
</feature>
<proteinExistence type="predicted"/>
<dbReference type="Proteomes" id="UP000321947">
    <property type="component" value="Unassembled WGS sequence"/>
</dbReference>
<sequence>MSSANPSGKAEKDRLVELEEQMLYLVEVPDSIRYLESRLDEIFEKTDAIDVVAGRVEGLPMQKLLARVDTLEANTNVGRNVNYERGDNSLGNEIADVNARLNLTMQAMANQAPAGGAISVSRVKIPEPKPLCGARDAKALENYIFDLKQYFKATNTITEEAKVTLATMHLSEDAKLWWRSRYVDIQEGRCTIETWDALKRELRLQFFPENVEILARGKLRDLRHTGEI</sequence>
<evidence type="ECO:0000313" key="2">
    <source>
        <dbReference type="EMBL" id="KAA0025482.1"/>
    </source>
</evidence>
<gene>
    <name evidence="3" type="ORF">E5676_scaffold1112G00500</name>
    <name evidence="2" type="ORF">E6C27_scaffold417G00860</name>
</gene>
<name>A0A5D3BKV0_CUCMM</name>
<evidence type="ECO:0000259" key="1">
    <source>
        <dbReference type="Pfam" id="PF03732"/>
    </source>
</evidence>
<dbReference type="AlphaFoldDB" id="A0A5D3BKV0"/>
<dbReference type="InterPro" id="IPR005162">
    <property type="entry name" value="Retrotrans_gag_dom"/>
</dbReference>